<protein>
    <recommendedName>
        <fullName evidence="7">CWH43-like N-terminal domain-containing protein</fullName>
    </recommendedName>
</protein>
<dbReference type="InterPro" id="IPR050911">
    <property type="entry name" value="DRAM/TMEM150_Autophagy_Mod"/>
</dbReference>
<dbReference type="EMBL" id="GGLE01000294">
    <property type="protein sequence ID" value="MBY04420.1"/>
    <property type="molecule type" value="Transcribed_RNA"/>
</dbReference>
<comment type="similarity">
    <text evidence="2">Belongs to the DRAM/TMEM150 family.</text>
</comment>
<feature type="transmembrane region" description="Helical" evidence="6">
    <location>
        <begin position="140"/>
        <end position="162"/>
    </location>
</feature>
<evidence type="ECO:0000313" key="8">
    <source>
        <dbReference type="EMBL" id="MBY04420.1"/>
    </source>
</evidence>
<keyword evidence="3 6" id="KW-0812">Transmembrane</keyword>
<evidence type="ECO:0000259" key="7">
    <source>
        <dbReference type="Pfam" id="PF10277"/>
    </source>
</evidence>
<evidence type="ECO:0000256" key="6">
    <source>
        <dbReference type="SAM" id="Phobius"/>
    </source>
</evidence>
<keyword evidence="4 6" id="KW-1133">Transmembrane helix</keyword>
<evidence type="ECO:0000256" key="5">
    <source>
        <dbReference type="ARBA" id="ARBA00023136"/>
    </source>
</evidence>
<dbReference type="PANTHER" id="PTHR21324">
    <property type="entry name" value="FASTING-INDUCIBLE INTEGRAL MEMBRANE PROTEIN TM6P1-RELATED"/>
    <property type="match status" value="1"/>
</dbReference>
<feature type="transmembrane region" description="Helical" evidence="6">
    <location>
        <begin position="59"/>
        <end position="85"/>
    </location>
</feature>
<feature type="transmembrane region" description="Helical" evidence="6">
    <location>
        <begin position="25"/>
        <end position="47"/>
    </location>
</feature>
<evidence type="ECO:0000256" key="2">
    <source>
        <dbReference type="ARBA" id="ARBA00006565"/>
    </source>
</evidence>
<accession>A0A2R5L4Q3</accession>
<feature type="transmembrane region" description="Helical" evidence="6">
    <location>
        <begin position="97"/>
        <end position="120"/>
    </location>
</feature>
<evidence type="ECO:0000256" key="4">
    <source>
        <dbReference type="ARBA" id="ARBA00022989"/>
    </source>
</evidence>
<comment type="subcellular location">
    <subcellularLocation>
        <location evidence="1">Endomembrane system</location>
        <topology evidence="1">Multi-pass membrane protein</topology>
    </subcellularLocation>
</comment>
<organism evidence="8">
    <name type="scientific">Ornithodoros turicata</name>
    <dbReference type="NCBI Taxonomy" id="34597"/>
    <lineage>
        <taxon>Eukaryota</taxon>
        <taxon>Metazoa</taxon>
        <taxon>Ecdysozoa</taxon>
        <taxon>Arthropoda</taxon>
        <taxon>Chelicerata</taxon>
        <taxon>Arachnida</taxon>
        <taxon>Acari</taxon>
        <taxon>Parasitiformes</taxon>
        <taxon>Ixodida</taxon>
        <taxon>Ixodoidea</taxon>
        <taxon>Argasidae</taxon>
        <taxon>Ornithodorinae</taxon>
        <taxon>Ornithodoros</taxon>
    </lineage>
</organism>
<dbReference type="Pfam" id="PF10277">
    <property type="entry name" value="Frag1"/>
    <property type="match status" value="1"/>
</dbReference>
<keyword evidence="5 6" id="KW-0472">Membrane</keyword>
<dbReference type="InterPro" id="IPR019402">
    <property type="entry name" value="CWH43_N"/>
</dbReference>
<dbReference type="AlphaFoldDB" id="A0A2R5L4Q3"/>
<reference evidence="8" key="1">
    <citation type="submission" date="2018-03" db="EMBL/GenBank/DDBJ databases">
        <title>The relapsing fever spirochete Borrelia turicatae persists in the highly oxidative environment of its soft-bodied tick vector.</title>
        <authorList>
            <person name="Bourret T.J."/>
            <person name="Boyle W.K."/>
            <person name="Valenzuela J.G."/>
            <person name="Oliveira F."/>
            <person name="Lopez J.E."/>
        </authorList>
    </citation>
    <scope>NUCLEOTIDE SEQUENCE</scope>
    <source>
        <strain evidence="8">Kansas strain/isolate</strain>
        <tissue evidence="8">Salivary glands</tissue>
    </source>
</reference>
<evidence type="ECO:0000256" key="1">
    <source>
        <dbReference type="ARBA" id="ARBA00004127"/>
    </source>
</evidence>
<sequence length="183" mass="21183">MSLKYFMVQEQNFTNNPMIDKLNKLTLCGGFMIFLGMLLVVLCPTGHLRRDGSWYWPLFVPHMVGAATVFGVGYFVAVIHLYLQILLDASWRSSRLFYLRVVLCIIGITAMIFTSFYWPIFNTHGLDPTPHHGRKYPSGMLKSIIGEWVIVVVFQVYVLTYLSDFRKATFKFRIELSTHKKDT</sequence>
<proteinExistence type="inferred from homology"/>
<evidence type="ECO:0000256" key="3">
    <source>
        <dbReference type="ARBA" id="ARBA00022692"/>
    </source>
</evidence>
<dbReference type="PANTHER" id="PTHR21324:SF2">
    <property type="entry name" value="EG:22E5.9 PROTEIN"/>
    <property type="match status" value="1"/>
</dbReference>
<feature type="domain" description="CWH43-like N-terminal" evidence="7">
    <location>
        <begin position="21"/>
        <end position="167"/>
    </location>
</feature>
<name>A0A2R5L4Q3_9ACAR</name>